<reference evidence="7 8" key="1">
    <citation type="submission" date="2018-10" db="EMBL/GenBank/DDBJ databases">
        <title>Isolation, diversity and antifungal activity of actinobacteria from wheat.</title>
        <authorList>
            <person name="Han C."/>
        </authorList>
    </citation>
    <scope>NUCLEOTIDE SEQUENCE [LARGE SCALE GENOMIC DNA]</scope>
    <source>
        <strain evidence="7 8">NEAU-YY56</strain>
    </source>
</reference>
<dbReference type="GO" id="GO:0007155">
    <property type="term" value="P:cell adhesion"/>
    <property type="evidence" value="ECO:0007669"/>
    <property type="project" value="InterPro"/>
</dbReference>
<gene>
    <name evidence="7" type="ORF">EBM89_06280</name>
</gene>
<name>A0A3M2JG66_9CELL</name>
<evidence type="ECO:0000256" key="2">
    <source>
        <dbReference type="ARBA" id="ARBA00022448"/>
    </source>
</evidence>
<dbReference type="NCBIfam" id="NF038134">
    <property type="entry name" value="choice_anch_M"/>
    <property type="match status" value="1"/>
</dbReference>
<feature type="transmembrane region" description="Helical" evidence="6">
    <location>
        <begin position="40"/>
        <end position="62"/>
    </location>
</feature>
<dbReference type="InterPro" id="IPR006127">
    <property type="entry name" value="ZnuA-like"/>
</dbReference>
<evidence type="ECO:0000256" key="3">
    <source>
        <dbReference type="ARBA" id="ARBA00022723"/>
    </source>
</evidence>
<dbReference type="Proteomes" id="UP000269289">
    <property type="component" value="Unassembled WGS sequence"/>
</dbReference>
<dbReference type="PANTHER" id="PTHR42953:SF1">
    <property type="entry name" value="METAL-BINDING PROTEIN HI_0362-RELATED"/>
    <property type="match status" value="1"/>
</dbReference>
<proteinExistence type="inferred from homology"/>
<dbReference type="AlphaFoldDB" id="A0A3M2JG66"/>
<dbReference type="PRINTS" id="PR00690">
    <property type="entry name" value="ADHESNFAMILY"/>
</dbReference>
<dbReference type="NCBIfam" id="TIGR03772">
    <property type="entry name" value="anch_rpt_subst"/>
    <property type="match status" value="1"/>
</dbReference>
<dbReference type="PANTHER" id="PTHR42953">
    <property type="entry name" value="HIGH-AFFINITY ZINC UPTAKE SYSTEM PROTEIN ZNUA-RELATED"/>
    <property type="match status" value="1"/>
</dbReference>
<dbReference type="InterPro" id="IPR006129">
    <property type="entry name" value="AdhesinB"/>
</dbReference>
<dbReference type="SUPFAM" id="SSF53807">
    <property type="entry name" value="Helical backbone' metal receptor"/>
    <property type="match status" value="1"/>
</dbReference>
<keyword evidence="6" id="KW-1133">Transmembrane helix</keyword>
<dbReference type="InterPro" id="IPR022434">
    <property type="entry name" value="ABC_LPXTG_lipo_actinobac"/>
</dbReference>
<evidence type="ECO:0000256" key="5">
    <source>
        <dbReference type="RuleBase" id="RU003512"/>
    </source>
</evidence>
<evidence type="ECO:0000256" key="4">
    <source>
        <dbReference type="ARBA" id="ARBA00022729"/>
    </source>
</evidence>
<dbReference type="NCBIfam" id="TIGR03769">
    <property type="entry name" value="P_ac_wall_RPT"/>
    <property type="match status" value="1"/>
</dbReference>
<evidence type="ECO:0000313" key="7">
    <source>
        <dbReference type="EMBL" id="RMI13007.1"/>
    </source>
</evidence>
<dbReference type="GO" id="GO:0030313">
    <property type="term" value="C:cell envelope"/>
    <property type="evidence" value="ECO:0007669"/>
    <property type="project" value="UniProtKB-SubCell"/>
</dbReference>
<dbReference type="GO" id="GO:0030001">
    <property type="term" value="P:metal ion transport"/>
    <property type="evidence" value="ECO:0007669"/>
    <property type="project" value="InterPro"/>
</dbReference>
<dbReference type="Pfam" id="PF01297">
    <property type="entry name" value="ZnuA"/>
    <property type="match status" value="2"/>
</dbReference>
<organism evidence="7 8">
    <name type="scientific">Cellulomonas triticagri</name>
    <dbReference type="NCBI Taxonomy" id="2483352"/>
    <lineage>
        <taxon>Bacteria</taxon>
        <taxon>Bacillati</taxon>
        <taxon>Actinomycetota</taxon>
        <taxon>Actinomycetes</taxon>
        <taxon>Micrococcales</taxon>
        <taxon>Cellulomonadaceae</taxon>
        <taxon>Cellulomonas</taxon>
    </lineage>
</organism>
<evidence type="ECO:0000313" key="8">
    <source>
        <dbReference type="Proteomes" id="UP000269289"/>
    </source>
</evidence>
<dbReference type="PRINTS" id="PR00691">
    <property type="entry name" value="ADHESINB"/>
</dbReference>
<comment type="similarity">
    <text evidence="5">Belongs to the bacterial solute-binding protein 9 family.</text>
</comment>
<dbReference type="InterPro" id="IPR022435">
    <property type="entry name" value="Surface-anchored_actinobac"/>
</dbReference>
<dbReference type="Gene3D" id="3.40.50.1980">
    <property type="entry name" value="Nitrogenase molybdenum iron protein domain"/>
    <property type="match status" value="2"/>
</dbReference>
<keyword evidence="3" id="KW-0479">Metal-binding</keyword>
<keyword evidence="6" id="KW-0472">Membrane</keyword>
<keyword evidence="2 5" id="KW-0813">Transport</keyword>
<protein>
    <submittedName>
        <fullName evidence="7">Anchored repeat ABC transporter, substrate-binding protein</fullName>
    </submittedName>
</protein>
<keyword evidence="8" id="KW-1185">Reference proteome</keyword>
<dbReference type="InterPro" id="IPR050492">
    <property type="entry name" value="Bact_metal-bind_prot9"/>
</dbReference>
<keyword evidence="4" id="KW-0732">Signal</keyword>
<accession>A0A3M2JG66</accession>
<comment type="subcellular location">
    <subcellularLocation>
        <location evidence="1">Cell envelope</location>
    </subcellularLocation>
</comment>
<dbReference type="InterPro" id="IPR006128">
    <property type="entry name" value="Lipoprotein_PsaA-like"/>
</dbReference>
<comment type="caution">
    <text evidence="7">The sequence shown here is derived from an EMBL/GenBank/DDBJ whole genome shotgun (WGS) entry which is preliminary data.</text>
</comment>
<dbReference type="GO" id="GO:0046872">
    <property type="term" value="F:metal ion binding"/>
    <property type="evidence" value="ECO:0007669"/>
    <property type="project" value="UniProtKB-KW"/>
</dbReference>
<keyword evidence="6" id="KW-0812">Transmembrane</keyword>
<dbReference type="EMBL" id="RFFI01000024">
    <property type="protein sequence ID" value="RMI13007.1"/>
    <property type="molecule type" value="Genomic_DNA"/>
</dbReference>
<evidence type="ECO:0000256" key="6">
    <source>
        <dbReference type="SAM" id="Phobius"/>
    </source>
</evidence>
<sequence length="562" mass="59097">MSIDIAQSGHRDAIGRPQRRLITGIVSDVRIVSRRARRRTAALGPVVLATLGLALAGCAGTAGTPDDRLQVVTTTPVLADLARQVAGDRARVTSIVPDRGDPHSYEPSLRDVRDVVYADVAFSNYMLLEEHAIIRTLDANLRPGVPNVSLAESAVKYAAEVIPLVENVNLDTVWLGLRVAGSGAEHGATRASQVEITATRVDGPGQLTAYLTETFGSPRVYVDSQDGVGTSADSVTLPAEAHSHMSWTFSEPGVYRLGLAARLAVTDDADPVDVGSGTFTFVVGVDPHAVAGQAGAAVLDAGHADLTVDLDSGELVVVADEAPGGAAHDHAHDGDPGSGQRTYAADEVVIAVPGKALAPVPAGQGFGFLGRGDEQIYQLPQAVLGKHVHGEIDPHLWLDVRNARAYVEIMRDTLVSADPAGAADYRANAEAYLDVLARTDAYVTERIASIPQSRRYLVTTHDAFAYLGRAYGLTVAGFVTPNPAVEPSLADRRKLAETIDALEVPAVFLEPALAGRSSVLAEVAADAGVQVCPIYSDSFGPDVGSYVELMRFDADSLARCLG</sequence>
<evidence type="ECO:0000256" key="1">
    <source>
        <dbReference type="ARBA" id="ARBA00004196"/>
    </source>
</evidence>
<dbReference type="OrthoDB" id="9810636at2"/>